<organism evidence="2 3">
    <name type="scientific">Eumeta variegata</name>
    <name type="common">Bagworm moth</name>
    <name type="synonym">Eumeta japonica</name>
    <dbReference type="NCBI Taxonomy" id="151549"/>
    <lineage>
        <taxon>Eukaryota</taxon>
        <taxon>Metazoa</taxon>
        <taxon>Ecdysozoa</taxon>
        <taxon>Arthropoda</taxon>
        <taxon>Hexapoda</taxon>
        <taxon>Insecta</taxon>
        <taxon>Pterygota</taxon>
        <taxon>Neoptera</taxon>
        <taxon>Endopterygota</taxon>
        <taxon>Lepidoptera</taxon>
        <taxon>Glossata</taxon>
        <taxon>Ditrysia</taxon>
        <taxon>Tineoidea</taxon>
        <taxon>Psychidae</taxon>
        <taxon>Oiketicinae</taxon>
        <taxon>Eumeta</taxon>
    </lineage>
</organism>
<dbReference type="InterPro" id="IPR001254">
    <property type="entry name" value="Trypsin_dom"/>
</dbReference>
<dbReference type="Pfam" id="PF00089">
    <property type="entry name" value="Trypsin"/>
    <property type="match status" value="1"/>
</dbReference>
<dbReference type="GO" id="GO:0006508">
    <property type="term" value="P:proteolysis"/>
    <property type="evidence" value="ECO:0007669"/>
    <property type="project" value="InterPro"/>
</dbReference>
<dbReference type="InterPro" id="IPR043504">
    <property type="entry name" value="Peptidase_S1_PA_chymotrypsin"/>
</dbReference>
<dbReference type="InterPro" id="IPR051333">
    <property type="entry name" value="CLIP_Serine_Protease"/>
</dbReference>
<accession>A0A4C1UX73</accession>
<evidence type="ECO:0000313" key="2">
    <source>
        <dbReference type="EMBL" id="GBP30606.1"/>
    </source>
</evidence>
<name>A0A4C1UX73_EUMVA</name>
<feature type="domain" description="Peptidase S1" evidence="1">
    <location>
        <begin position="1"/>
        <end position="148"/>
    </location>
</feature>
<evidence type="ECO:0000259" key="1">
    <source>
        <dbReference type="PROSITE" id="PS50240"/>
    </source>
</evidence>
<dbReference type="EMBL" id="BGZK01000235">
    <property type="protein sequence ID" value="GBP30606.1"/>
    <property type="molecule type" value="Genomic_DNA"/>
</dbReference>
<dbReference type="OrthoDB" id="2019384at2759"/>
<gene>
    <name evidence="2" type="ORF">EVAR_76149_1</name>
</gene>
<keyword evidence="3" id="KW-1185">Reference proteome</keyword>
<proteinExistence type="predicted"/>
<reference evidence="2 3" key="1">
    <citation type="journal article" date="2019" name="Commun. Biol.">
        <title>The bagworm genome reveals a unique fibroin gene that provides high tensile strength.</title>
        <authorList>
            <person name="Kono N."/>
            <person name="Nakamura H."/>
            <person name="Ohtoshi R."/>
            <person name="Tomita M."/>
            <person name="Numata K."/>
            <person name="Arakawa K."/>
        </authorList>
    </citation>
    <scope>NUCLEOTIDE SEQUENCE [LARGE SCALE GENOMIC DNA]</scope>
</reference>
<dbReference type="PROSITE" id="PS50240">
    <property type="entry name" value="TRYPSIN_DOM"/>
    <property type="match status" value="1"/>
</dbReference>
<dbReference type="PANTHER" id="PTHR24260">
    <property type="match status" value="1"/>
</dbReference>
<dbReference type="SUPFAM" id="SSF50494">
    <property type="entry name" value="Trypsin-like serine proteases"/>
    <property type="match status" value="1"/>
</dbReference>
<dbReference type="AlphaFoldDB" id="A0A4C1UX73"/>
<dbReference type="GO" id="GO:0004252">
    <property type="term" value="F:serine-type endopeptidase activity"/>
    <property type="evidence" value="ECO:0007669"/>
    <property type="project" value="InterPro"/>
</dbReference>
<evidence type="ECO:0000313" key="3">
    <source>
        <dbReference type="Proteomes" id="UP000299102"/>
    </source>
</evidence>
<dbReference type="PANTHER" id="PTHR24260:SF136">
    <property type="entry name" value="GH08193P-RELATED"/>
    <property type="match status" value="1"/>
</dbReference>
<protein>
    <submittedName>
        <fullName evidence="2">Limulus clotting factor C</fullName>
    </submittedName>
</protein>
<dbReference type="Gene3D" id="2.40.10.10">
    <property type="entry name" value="Trypsin-like serine proteases"/>
    <property type="match status" value="1"/>
</dbReference>
<dbReference type="InterPro" id="IPR009003">
    <property type="entry name" value="Peptidase_S1_PA"/>
</dbReference>
<comment type="caution">
    <text evidence="2">The sequence shown here is derived from an EMBL/GenBank/DDBJ whole genome shotgun (WGS) entry which is preliminary data.</text>
</comment>
<dbReference type="Proteomes" id="UP000299102">
    <property type="component" value="Unassembled WGS sequence"/>
</dbReference>
<dbReference type="STRING" id="151549.A0A4C1UX73"/>
<sequence length="148" mass="16236">MPSGRWPHFCGDSLPCSGFDDIADVRWEGLGLSVAGWGLIDEDGHRSPELQVAYLPYVEIDQCISDASLDFRAYITSDKICAGYTNGTALCKGDSGGGLVFVKEEGQLQRHYLRGISSTAPNNNKLCNTHAIPTFTTYWRMSVSLKIN</sequence>